<reference evidence="1" key="2">
    <citation type="submission" date="2023-05" db="EMBL/GenBank/DDBJ databases">
        <authorList>
            <person name="Fouks B."/>
        </authorList>
    </citation>
    <scope>NUCLEOTIDE SEQUENCE</scope>
    <source>
        <strain evidence="1">Stay&amp;Tobe</strain>
        <tissue evidence="1">Testes</tissue>
    </source>
</reference>
<organism evidence="1 2">
    <name type="scientific">Diploptera punctata</name>
    <name type="common">Pacific beetle cockroach</name>
    <dbReference type="NCBI Taxonomy" id="6984"/>
    <lineage>
        <taxon>Eukaryota</taxon>
        <taxon>Metazoa</taxon>
        <taxon>Ecdysozoa</taxon>
        <taxon>Arthropoda</taxon>
        <taxon>Hexapoda</taxon>
        <taxon>Insecta</taxon>
        <taxon>Pterygota</taxon>
        <taxon>Neoptera</taxon>
        <taxon>Polyneoptera</taxon>
        <taxon>Dictyoptera</taxon>
        <taxon>Blattodea</taxon>
        <taxon>Blaberoidea</taxon>
        <taxon>Blaberidae</taxon>
        <taxon>Diplopterinae</taxon>
        <taxon>Diploptera</taxon>
    </lineage>
</organism>
<protein>
    <submittedName>
        <fullName evidence="1">Uncharacterized protein</fullName>
    </submittedName>
</protein>
<proteinExistence type="predicted"/>
<keyword evidence="2" id="KW-1185">Reference proteome</keyword>
<reference evidence="1" key="1">
    <citation type="journal article" date="2023" name="IScience">
        <title>Live-bearing cockroach genome reveals convergent evolutionary mechanisms linked to viviparity in insects and beyond.</title>
        <authorList>
            <person name="Fouks B."/>
            <person name="Harrison M.C."/>
            <person name="Mikhailova A.A."/>
            <person name="Marchal E."/>
            <person name="English S."/>
            <person name="Carruthers M."/>
            <person name="Jennings E.C."/>
            <person name="Chiamaka E.L."/>
            <person name="Frigard R.A."/>
            <person name="Pippel M."/>
            <person name="Attardo G.M."/>
            <person name="Benoit J.B."/>
            <person name="Bornberg-Bauer E."/>
            <person name="Tobe S.S."/>
        </authorList>
    </citation>
    <scope>NUCLEOTIDE SEQUENCE</scope>
    <source>
        <strain evidence="1">Stay&amp;Tobe</strain>
    </source>
</reference>
<feature type="non-terminal residue" evidence="1">
    <location>
        <position position="1"/>
    </location>
</feature>
<evidence type="ECO:0000313" key="2">
    <source>
        <dbReference type="Proteomes" id="UP001233999"/>
    </source>
</evidence>
<sequence>EMSYINLNSVFPCMFLRTQWSKELGKMPKHFNILNMIAFNNTRLSYTKTECLRRSHS</sequence>
<gene>
    <name evidence="1" type="ORF">L9F63_015967</name>
</gene>
<dbReference type="Proteomes" id="UP001233999">
    <property type="component" value="Unassembled WGS sequence"/>
</dbReference>
<dbReference type="AlphaFoldDB" id="A0AAD8EJD4"/>
<name>A0AAD8EJD4_DIPPU</name>
<comment type="caution">
    <text evidence="1">The sequence shown here is derived from an EMBL/GenBank/DDBJ whole genome shotgun (WGS) entry which is preliminary data.</text>
</comment>
<accession>A0AAD8EJD4</accession>
<dbReference type="EMBL" id="JASPKZ010003838">
    <property type="protein sequence ID" value="KAJ9592361.1"/>
    <property type="molecule type" value="Genomic_DNA"/>
</dbReference>
<feature type="non-terminal residue" evidence="1">
    <location>
        <position position="57"/>
    </location>
</feature>
<evidence type="ECO:0000313" key="1">
    <source>
        <dbReference type="EMBL" id="KAJ9592361.1"/>
    </source>
</evidence>